<dbReference type="STRING" id="1441095.AM592_20560"/>
<dbReference type="Proteomes" id="UP000067625">
    <property type="component" value="Chromosome"/>
</dbReference>
<evidence type="ECO:0000313" key="1">
    <source>
        <dbReference type="EMBL" id="ALC83649.1"/>
    </source>
</evidence>
<dbReference type="PATRIC" id="fig|1441095.3.peg.4547"/>
<dbReference type="AlphaFoldDB" id="A0A0M4FK51"/>
<dbReference type="EMBL" id="CP012600">
    <property type="protein sequence ID" value="ALC83649.1"/>
    <property type="molecule type" value="Genomic_DNA"/>
</dbReference>
<reference evidence="1 2" key="2">
    <citation type="journal article" date="2016" name="Int. J. Syst. Evol. Microbiol.">
        <title>Bacillus gobiensis sp. nov., isolated from a soil sample.</title>
        <authorList>
            <person name="Liu B."/>
            <person name="Liu G.H."/>
            <person name="Cetin S."/>
            <person name="Schumann P."/>
            <person name="Pan Z.Z."/>
            <person name="Chen Q.Q."/>
        </authorList>
    </citation>
    <scope>NUCLEOTIDE SEQUENCE [LARGE SCALE GENOMIC DNA]</scope>
    <source>
        <strain evidence="1 2">FJAT-4402</strain>
    </source>
</reference>
<organism evidence="1 2">
    <name type="scientific">Bacillus gobiensis</name>
    <dbReference type="NCBI Taxonomy" id="1441095"/>
    <lineage>
        <taxon>Bacteria</taxon>
        <taxon>Bacillati</taxon>
        <taxon>Bacillota</taxon>
        <taxon>Bacilli</taxon>
        <taxon>Bacillales</taxon>
        <taxon>Bacillaceae</taxon>
        <taxon>Bacillus</taxon>
    </lineage>
</organism>
<protein>
    <submittedName>
        <fullName evidence="1">Uncharacterized protein</fullName>
    </submittedName>
</protein>
<proteinExistence type="predicted"/>
<dbReference type="OrthoDB" id="2878087at2"/>
<gene>
    <name evidence="1" type="ORF">AM592_20560</name>
</gene>
<keyword evidence="2" id="KW-1185">Reference proteome</keyword>
<sequence>MENVLVISDLRPNSSEVRHFSQPLYSKQNHVNIVSVWDFHPDVLFGKQHSHPNMLSFKSLVQKSQTIYLLTTTAAIYPFSMLTSLLENLDKKSLSYKEIQFINVSQQDEQRIHECKQLLSILQELGAPDELSAM</sequence>
<dbReference type="RefSeq" id="WP_053605508.1">
    <property type="nucleotide sequence ID" value="NZ_CP012600.1"/>
</dbReference>
<accession>A0A0M4FK51</accession>
<name>A0A0M4FK51_9BACI</name>
<reference evidence="2" key="1">
    <citation type="submission" date="2015-08" db="EMBL/GenBank/DDBJ databases">
        <title>Genome sequencing project for genomic taxonomy and phylogenomics of Bacillus-like bacteria.</title>
        <authorList>
            <person name="Liu B."/>
            <person name="Wang J."/>
            <person name="Zhu Y."/>
            <person name="Liu G."/>
            <person name="Chen Q."/>
            <person name="Chen Z."/>
            <person name="Lan J."/>
            <person name="Che J."/>
            <person name="Ge C."/>
            <person name="Shi H."/>
            <person name="Pan Z."/>
            <person name="Liu X."/>
        </authorList>
    </citation>
    <scope>NUCLEOTIDE SEQUENCE [LARGE SCALE GENOMIC DNA]</scope>
    <source>
        <strain evidence="2">FJAT-4402</strain>
    </source>
</reference>
<evidence type="ECO:0000313" key="2">
    <source>
        <dbReference type="Proteomes" id="UP000067625"/>
    </source>
</evidence>